<keyword evidence="2" id="KW-1185">Reference proteome</keyword>
<comment type="caution">
    <text evidence="1">The sequence shown here is derived from an EMBL/GenBank/DDBJ whole genome shotgun (WGS) entry which is preliminary data.</text>
</comment>
<protein>
    <submittedName>
        <fullName evidence="1">Uncharacterized protein</fullName>
    </submittedName>
</protein>
<dbReference type="HOGENOM" id="CLU_099339_0_0_6"/>
<proteinExistence type="predicted"/>
<dbReference type="eggNOG" id="ENOG502ZA0D">
    <property type="taxonomic scope" value="Bacteria"/>
</dbReference>
<reference evidence="1 2" key="1">
    <citation type="submission" date="2006-03" db="EMBL/GenBank/DDBJ databases">
        <authorList>
            <person name="Giovannoni S.J."/>
            <person name="Cho J.-C."/>
            <person name="Ferriera S."/>
            <person name="Johnson J."/>
            <person name="Kravitz S."/>
            <person name="Halpern A."/>
            <person name="Remington K."/>
            <person name="Beeson K."/>
            <person name="Tran B."/>
            <person name="Rogers Y.-H."/>
            <person name="Friedman R."/>
            <person name="Venter J.C."/>
        </authorList>
    </citation>
    <scope>NUCLEOTIDE SEQUENCE [LARGE SCALE GENOMIC DNA]</scope>
    <source>
        <strain evidence="1 2">HTCC2207</strain>
    </source>
</reference>
<dbReference type="EMBL" id="AAPI01000003">
    <property type="protein sequence ID" value="EAS47175.1"/>
    <property type="molecule type" value="Genomic_DNA"/>
</dbReference>
<evidence type="ECO:0000313" key="1">
    <source>
        <dbReference type="EMBL" id="EAS47175.1"/>
    </source>
</evidence>
<accession>Q1YSN1</accession>
<sequence>MIDKIYHPYVQPLEQELEIRLLQQNNQSGIADNTRMYRLAYGRSLSDRLFIEAYLVGQGSSSESLDLQSIEMEIKWQLTEQGEYWADWGVLAELSKGIGNNIYEASIGLIAEKEFGHWSATTNFIIEQEWGSGIDDELESVFSLQTRYRYSQTLEPGIEFYAGQNSIGVGPVLMGQAKLAGPKKLKWEAGVIFGLDSKSPDTSVRLLFEYEF</sequence>
<dbReference type="AlphaFoldDB" id="Q1YSN1"/>
<organism evidence="1 2">
    <name type="scientific">gamma proteobacterium HTCC2207</name>
    <dbReference type="NCBI Taxonomy" id="314287"/>
    <lineage>
        <taxon>Bacteria</taxon>
        <taxon>Pseudomonadati</taxon>
        <taxon>Pseudomonadota</taxon>
        <taxon>Gammaproteobacteria</taxon>
        <taxon>Cellvibrionales</taxon>
        <taxon>Porticoccaceae</taxon>
        <taxon>SAR92 clade</taxon>
    </lineage>
</organism>
<dbReference type="STRING" id="314287.GB2207_11178"/>
<name>Q1YSN1_9GAMM</name>
<dbReference type="Proteomes" id="UP000005555">
    <property type="component" value="Unassembled WGS sequence"/>
</dbReference>
<evidence type="ECO:0000313" key="2">
    <source>
        <dbReference type="Proteomes" id="UP000005555"/>
    </source>
</evidence>
<gene>
    <name evidence="1" type="ORF">GB2207_11178</name>
</gene>